<keyword evidence="8" id="KW-0325">Glycoprotein</keyword>
<feature type="region of interest" description="Disordered" evidence="9">
    <location>
        <begin position="302"/>
        <end position="333"/>
    </location>
</feature>
<dbReference type="InterPro" id="IPR055401">
    <property type="entry name" value="CEMIP_beta-hel_dom"/>
</dbReference>
<evidence type="ECO:0000256" key="5">
    <source>
        <dbReference type="ARBA" id="ARBA00022729"/>
    </source>
</evidence>
<comment type="caution">
    <text evidence="12">The sequence shown here is derived from an EMBL/GenBank/DDBJ whole genome shotgun (WGS) entry which is preliminary data.</text>
</comment>
<evidence type="ECO:0000256" key="8">
    <source>
        <dbReference type="ARBA" id="ARBA00023180"/>
    </source>
</evidence>
<accession>A0ABP1EU15</accession>
<dbReference type="SMART" id="SM00710">
    <property type="entry name" value="PbH1"/>
    <property type="match status" value="7"/>
</dbReference>
<keyword evidence="3" id="KW-1003">Cell membrane</keyword>
<dbReference type="InterPro" id="IPR012334">
    <property type="entry name" value="Pectin_lyas_fold"/>
</dbReference>
<dbReference type="PROSITE" id="PS51484">
    <property type="entry name" value="G8"/>
    <property type="match status" value="1"/>
</dbReference>
<reference evidence="12 13" key="1">
    <citation type="submission" date="2024-05" db="EMBL/GenBank/DDBJ databases">
        <authorList>
            <person name="Duchaud E."/>
        </authorList>
    </citation>
    <scope>NUCLEOTIDE SEQUENCE [LARGE SCALE GENOMIC DNA]</scope>
    <source>
        <strain evidence="12">Ena-SAMPLE-TAB-13-05-2024-13:56:06:370-140302</strain>
    </source>
</reference>
<evidence type="ECO:0000313" key="12">
    <source>
        <dbReference type="EMBL" id="CAL2087502.1"/>
    </source>
</evidence>
<evidence type="ECO:0000256" key="6">
    <source>
        <dbReference type="ARBA" id="ARBA00022989"/>
    </source>
</evidence>
<dbReference type="Pfam" id="PF18962">
    <property type="entry name" value="Por_Secre_tail"/>
    <property type="match status" value="1"/>
</dbReference>
<dbReference type="InterPro" id="IPR019316">
    <property type="entry name" value="G8_domain"/>
</dbReference>
<keyword evidence="6" id="KW-1133">Transmembrane helix</keyword>
<feature type="compositionally biased region" description="Acidic residues" evidence="9">
    <location>
        <begin position="303"/>
        <end position="316"/>
    </location>
</feature>
<dbReference type="SUPFAM" id="SSF51126">
    <property type="entry name" value="Pectin lyase-like"/>
    <property type="match status" value="1"/>
</dbReference>
<dbReference type="Gene3D" id="2.160.20.10">
    <property type="entry name" value="Single-stranded right-handed beta-helix, Pectin lyase-like"/>
    <property type="match status" value="1"/>
</dbReference>
<organism evidence="12 13">
    <name type="scientific">Tenacibaculum platacis</name>
    <dbReference type="NCBI Taxonomy" id="3137852"/>
    <lineage>
        <taxon>Bacteria</taxon>
        <taxon>Pseudomonadati</taxon>
        <taxon>Bacteroidota</taxon>
        <taxon>Flavobacteriia</taxon>
        <taxon>Flavobacteriales</taxon>
        <taxon>Flavobacteriaceae</taxon>
        <taxon>Tenacibaculum</taxon>
    </lineage>
</organism>
<keyword evidence="5 10" id="KW-0732">Signal</keyword>
<evidence type="ECO:0000256" key="10">
    <source>
        <dbReference type="SAM" id="SignalP"/>
    </source>
</evidence>
<dbReference type="InterPro" id="IPR011050">
    <property type="entry name" value="Pectin_lyase_fold/virulence"/>
</dbReference>
<dbReference type="NCBIfam" id="TIGR04183">
    <property type="entry name" value="Por_Secre_tail"/>
    <property type="match status" value="1"/>
</dbReference>
<dbReference type="RefSeq" id="WP_348712370.1">
    <property type="nucleotide sequence ID" value="NZ_CAXIXY010000004.1"/>
</dbReference>
<evidence type="ECO:0000313" key="13">
    <source>
        <dbReference type="Proteomes" id="UP001497416"/>
    </source>
</evidence>
<feature type="domain" description="G8" evidence="11">
    <location>
        <begin position="46"/>
        <end position="170"/>
    </location>
</feature>
<evidence type="ECO:0000256" key="2">
    <source>
        <dbReference type="ARBA" id="ARBA00004236"/>
    </source>
</evidence>
<evidence type="ECO:0000259" key="11">
    <source>
        <dbReference type="PROSITE" id="PS51484"/>
    </source>
</evidence>
<protein>
    <submittedName>
        <fullName evidence="12">T9SS type A sorting domain-containing protein</fullName>
    </submittedName>
</protein>
<dbReference type="SMART" id="SM01225">
    <property type="entry name" value="G8"/>
    <property type="match status" value="1"/>
</dbReference>
<comment type="subcellular location">
    <subcellularLocation>
        <location evidence="2">Cell membrane</location>
    </subcellularLocation>
    <subcellularLocation>
        <location evidence="1">Membrane</location>
        <topology evidence="1">Single-pass membrane protein</topology>
    </subcellularLocation>
</comment>
<dbReference type="InterPro" id="IPR026444">
    <property type="entry name" value="Secre_tail"/>
</dbReference>
<evidence type="ECO:0000256" key="1">
    <source>
        <dbReference type="ARBA" id="ARBA00004167"/>
    </source>
</evidence>
<feature type="signal peptide" evidence="10">
    <location>
        <begin position="1"/>
        <end position="22"/>
    </location>
</feature>
<dbReference type="Proteomes" id="UP001497416">
    <property type="component" value="Unassembled WGS sequence"/>
</dbReference>
<dbReference type="Pfam" id="PF10162">
    <property type="entry name" value="G8"/>
    <property type="match status" value="1"/>
</dbReference>
<evidence type="ECO:0000256" key="3">
    <source>
        <dbReference type="ARBA" id="ARBA00022475"/>
    </source>
</evidence>
<dbReference type="InterPro" id="IPR006626">
    <property type="entry name" value="PbH1"/>
</dbReference>
<evidence type="ECO:0000256" key="4">
    <source>
        <dbReference type="ARBA" id="ARBA00022692"/>
    </source>
</evidence>
<sequence>MKSHKLLYLVVLFALTFFYAEAQTPIQVAGTPTKTAIRNGNWTDANTWGGSLPQNDDRVLIPSNITVTVDGMIPQEFKSVRIAMQGTLQYATNVNTELRTEFLVSEMGANFNIGTPSNPINSNVKASLVFAWRGGTTKAQDNNRFVPGAVLMGPVRMEGSPKTNWTTVAKYPLAGDNQLTLKQIPTGWKIGDKLAVAGTDVNDYQSDEVVTIAGIAGTTITLSNSLIKNHQPPTELNNLVDVHVSNNTRNIVISSENSSVTALSGVNGYDKPRGHIMFMHNSNVQIRNVETNNLGRTDKTIELDDWSVPEEGPEDQPDPRFSTTVPYPAGAGRNPRGRYSIHFHRSLDRDANKALVEGCVVNSDPGWAFVNHSSYVDFINNVSYGVVGSAYCTEAGDELGSFKNNIAIRTYNPNEPLNLGRPMDGVLGINGGRTDGLTDGREQISDFAHQGDGFWLHSTGVTLEGNVVSGCSGHAYIYWTEGLWESLRGRPQMQNKIDLYVPPTEFPNLNAELKNQVAQHPNWIFDVWYVLPRPFKNNIGYTTAQGFRGDYIMTEFHENGETTSREYNMMPTNYRNTMNLVIENSLFWGIRRTGMQFENCAQITIKNNKIYGYGANTGFAPWNPNPNPYPGRLEVEPHSIGIDLDHYHNTRNWTIENNVISGWDGASQALTLPMNAAVRVNGGTFDNSGTDIFIREVNWNKYWIDRIIDNTETTSTPSTFVNPTPTDLSTPWRTINIEGNIVFNNSTKNIVLDAQFHLLNNAGDAFALLHPDGSGVKMTTYFLLPDDIRLNFGDFNNTKVYFDEQDPNFVPVPTSDLLTPYLYPTEDLFPERVTPSQYLNKSNAQLKSEFGSSFGGEFLPTNATTHPMISGGKIVNSTLSNPDIPIEENKCIIYPNPASSSFSIKSMNRDLDVHIYSLQGNLIKTTSSTQNAIDVSQLSTGIYIVQIQDQNSNFVCTKKLIKK</sequence>
<keyword evidence="7" id="KW-0472">Membrane</keyword>
<evidence type="ECO:0000256" key="7">
    <source>
        <dbReference type="ARBA" id="ARBA00023136"/>
    </source>
</evidence>
<dbReference type="EMBL" id="CAXIXY010000004">
    <property type="protein sequence ID" value="CAL2087502.1"/>
    <property type="molecule type" value="Genomic_DNA"/>
</dbReference>
<gene>
    <name evidence="12" type="ORF">T190607A01A_20817</name>
</gene>
<keyword evidence="4" id="KW-0812">Transmembrane</keyword>
<dbReference type="Pfam" id="PF24606">
    <property type="entry name" value="CEMIP_beta-hel"/>
    <property type="match status" value="1"/>
</dbReference>
<feature type="chain" id="PRO_5046616994" evidence="10">
    <location>
        <begin position="23"/>
        <end position="963"/>
    </location>
</feature>
<keyword evidence="13" id="KW-1185">Reference proteome</keyword>
<proteinExistence type="predicted"/>
<name>A0ABP1EU15_9FLAO</name>
<evidence type="ECO:0000256" key="9">
    <source>
        <dbReference type="SAM" id="MobiDB-lite"/>
    </source>
</evidence>